<accession>A0AAT9FQ07</accession>
<evidence type="ECO:0000313" key="1">
    <source>
        <dbReference type="EMBL" id="BDS08058.1"/>
    </source>
</evidence>
<proteinExistence type="predicted"/>
<dbReference type="EMBL" id="AP026866">
    <property type="protein sequence ID" value="BDS08058.1"/>
    <property type="molecule type" value="Genomic_DNA"/>
</dbReference>
<dbReference type="KEGG" id="osu:NT6N_30980"/>
<dbReference type="AlphaFoldDB" id="A0AAT9FQ07"/>
<sequence>MAVQSLMKDGLGEAAVERIIGGLKGAGADFSVDAFRKDALTSLHRLELKDRVRHLIFVMGQHLPSSFPKAAKILGKIRDHWDEGDPNDNLRSFAAWPITDYVAEYGLNHPDIALPLLRYLTPMYTAEFAIRPFLECHPELTYRQMVLWCLDSSEDVRRLASEGIRPRLPWGRQLPSYIENPADVIALLENLRDDPSDYVRRSVANNLNDISKDHPELVIETCQRWLADAVAERQWIVRHATRTLVKSGRPEVFPLLGFTNRPKLIVSPPVLSTSHLVLGEALGISVEITSTSSQKQYVVIDFAVHYMKANGQTSSKVFKWKNLRINPGQTIKLEKSHPFKPITTRRHYPGEHKIEVLINGKHASESSFALHIS</sequence>
<protein>
    <submittedName>
        <fullName evidence="1">DNA alkylation repair protein</fullName>
    </submittedName>
</protein>
<name>A0AAT9FQ07_9BACT</name>
<gene>
    <name evidence="1" type="ORF">NT6N_30980</name>
</gene>
<organism evidence="1">
    <name type="scientific">Oceaniferula spumae</name>
    <dbReference type="NCBI Taxonomy" id="2979115"/>
    <lineage>
        <taxon>Bacteria</taxon>
        <taxon>Pseudomonadati</taxon>
        <taxon>Verrucomicrobiota</taxon>
        <taxon>Verrucomicrobiia</taxon>
        <taxon>Verrucomicrobiales</taxon>
        <taxon>Verrucomicrobiaceae</taxon>
        <taxon>Oceaniferula</taxon>
    </lineage>
</organism>
<dbReference type="SUPFAM" id="SSF48371">
    <property type="entry name" value="ARM repeat"/>
    <property type="match status" value="1"/>
</dbReference>
<dbReference type="Gene3D" id="1.25.40.290">
    <property type="entry name" value="ARM repeat domains"/>
    <property type="match status" value="1"/>
</dbReference>
<dbReference type="InterPro" id="IPR016024">
    <property type="entry name" value="ARM-type_fold"/>
</dbReference>
<reference evidence="1" key="1">
    <citation type="submission" date="2024-07" db="EMBL/GenBank/DDBJ databases">
        <title>Complete genome sequence of Verrucomicrobiaceae bacterium NT6N.</title>
        <authorList>
            <person name="Huang C."/>
            <person name="Takami H."/>
            <person name="Hamasaki K."/>
        </authorList>
    </citation>
    <scope>NUCLEOTIDE SEQUENCE</scope>
    <source>
        <strain evidence="1">NT6N</strain>
    </source>
</reference>